<dbReference type="Gene3D" id="3.40.190.170">
    <property type="entry name" value="Bacterial extracellular solute-binding protein, family 7"/>
    <property type="match status" value="1"/>
</dbReference>
<comment type="caution">
    <text evidence="2">The sequence shown here is derived from an EMBL/GenBank/DDBJ whole genome shotgun (WGS) entry which is preliminary data.</text>
</comment>
<dbReference type="PANTHER" id="PTHR33376:SF4">
    <property type="entry name" value="SIALIC ACID-BINDING PERIPLASMIC PROTEIN SIAP"/>
    <property type="match status" value="1"/>
</dbReference>
<name>A0A0W8FQR1_9ZZZZ</name>
<keyword evidence="1" id="KW-0732">Signal</keyword>
<dbReference type="AlphaFoldDB" id="A0A0W8FQR1"/>
<reference evidence="2" key="1">
    <citation type="journal article" date="2015" name="Proc. Natl. Acad. Sci. U.S.A.">
        <title>Networks of energetic and metabolic interactions define dynamics in microbial communities.</title>
        <authorList>
            <person name="Embree M."/>
            <person name="Liu J.K."/>
            <person name="Al-Bassam M.M."/>
            <person name="Zengler K."/>
        </authorList>
    </citation>
    <scope>NUCLEOTIDE SEQUENCE</scope>
</reference>
<protein>
    <submittedName>
        <fullName evidence="2">Trap-type c4-dicarboxylate transport system, periplasmic component</fullName>
    </submittedName>
</protein>
<accession>A0A0W8FQR1</accession>
<dbReference type="NCBIfam" id="NF037995">
    <property type="entry name" value="TRAP_S1"/>
    <property type="match status" value="1"/>
</dbReference>
<evidence type="ECO:0000313" key="2">
    <source>
        <dbReference type="EMBL" id="KUG23212.1"/>
    </source>
</evidence>
<dbReference type="PANTHER" id="PTHR33376">
    <property type="match status" value="1"/>
</dbReference>
<dbReference type="InterPro" id="IPR038404">
    <property type="entry name" value="TRAP_DctP_sf"/>
</dbReference>
<dbReference type="CDD" id="cd13670">
    <property type="entry name" value="PBP2_TRAP_Tp0957_like"/>
    <property type="match status" value="1"/>
</dbReference>
<evidence type="ECO:0000256" key="1">
    <source>
        <dbReference type="ARBA" id="ARBA00022729"/>
    </source>
</evidence>
<dbReference type="Pfam" id="PF03480">
    <property type="entry name" value="DctP"/>
    <property type="match status" value="1"/>
</dbReference>
<proteinExistence type="predicted"/>
<organism evidence="2">
    <name type="scientific">hydrocarbon metagenome</name>
    <dbReference type="NCBI Taxonomy" id="938273"/>
    <lineage>
        <taxon>unclassified sequences</taxon>
        <taxon>metagenomes</taxon>
        <taxon>ecological metagenomes</taxon>
    </lineage>
</organism>
<sequence>MRCKVVWLLCMCFVLFLIGSVSVSQTAWGAENIKQIKDGKTLYLCKMGTLAPDGVGWAALIKEIVNPGILKVTNGQVKLDWYYGGTMGDDQDILAKMRNGQLQGGGFTGHGLVMACPEMALMELPFMFEDYDEVEYVYSKLRPRISQWFEKRGYHIVVLAEQDFDQLYSTRVEIRTPDDFKKSRVLTWYGPLEERSLKALGASPLPIRVPEVAASIRTGVCDAFISPALWAVGTQMYTIMKYLNPLRIRYSPAAGVISMTAWNQIPKEMQNTIDNYSISIEKDFRQKVRASNEKCLKAMYKYGMKEVKMTPAEIDVFKKRLMPVWDEFAAKGYYSKADLAEIKGLLAEFRSKKRK</sequence>
<dbReference type="InterPro" id="IPR018389">
    <property type="entry name" value="DctP_fam"/>
</dbReference>
<dbReference type="GO" id="GO:0055085">
    <property type="term" value="P:transmembrane transport"/>
    <property type="evidence" value="ECO:0007669"/>
    <property type="project" value="InterPro"/>
</dbReference>
<dbReference type="EMBL" id="LNQE01000915">
    <property type="protein sequence ID" value="KUG23212.1"/>
    <property type="molecule type" value="Genomic_DNA"/>
</dbReference>
<gene>
    <name evidence="2" type="ORF">ASZ90_006972</name>
</gene>